<dbReference type="OrthoDB" id="9776116at2"/>
<dbReference type="STRING" id="285351.SAMN04488035_1214"/>
<protein>
    <submittedName>
        <fullName evidence="4">Uncharacterized conserved protein, DUF58 family, contains vWF domain</fullName>
    </submittedName>
</protein>
<sequence>MTSRSAAGWHPSELVGWLLLTGLVAIVLGVVARRPDVVALAAPLLGWAALARVPDGPPATAAEDPATMVVDTGLVSVDIELRGTPHGAVKLGAGASGARTDTVLVDLGATGSRRVSVSGPGVRTGPRRLFTLDLQSVAPALEAISGTSHVPAPTVLVRPRAWPLGEVPLPTSLHGLTGAHSSRRPGQGGDLRDVHVFGPGDRLRGIDWRTTARRSPDLDEIYVRRTHATADALVMLVLDSRDDVGPDPATWLGGEPPRADDPTSLDVARNAAASLAKAYLDGGDRVGLTDLGRERAPISPVGGGRALRRIVQTLAVARPDPHRIARVRAPRLPAGALVVILSTFLDDDAARVARSWRGAGHRVVAVDVLPPVRTGGLSADQRLAWRIVARERADRLQQMRAEGVELFAWTDGGDPAVHLRLLARAGRRGGRTRTVGAGA</sequence>
<evidence type="ECO:0000259" key="3">
    <source>
        <dbReference type="Pfam" id="PF01882"/>
    </source>
</evidence>
<dbReference type="Proteomes" id="UP000198520">
    <property type="component" value="Unassembled WGS sequence"/>
</dbReference>
<organism evidence="4 5">
    <name type="scientific">Flavimobilis marinus</name>
    <dbReference type="NCBI Taxonomy" id="285351"/>
    <lineage>
        <taxon>Bacteria</taxon>
        <taxon>Bacillati</taxon>
        <taxon>Actinomycetota</taxon>
        <taxon>Actinomycetes</taxon>
        <taxon>Micrococcales</taxon>
        <taxon>Jonesiaceae</taxon>
        <taxon>Flavimobilis</taxon>
    </lineage>
</organism>
<feature type="domain" description="DUF58" evidence="3">
    <location>
        <begin position="197"/>
        <end position="371"/>
    </location>
</feature>
<dbReference type="PANTHER" id="PTHR33608:SF14">
    <property type="entry name" value="POSSIBLE CONSERVED SECRETED PROTEIN"/>
    <property type="match status" value="1"/>
</dbReference>
<evidence type="ECO:0000256" key="2">
    <source>
        <dbReference type="SAM" id="Phobius"/>
    </source>
</evidence>
<dbReference type="Pfam" id="PF01882">
    <property type="entry name" value="DUF58"/>
    <property type="match status" value="1"/>
</dbReference>
<evidence type="ECO:0000256" key="1">
    <source>
        <dbReference type="SAM" id="MobiDB-lite"/>
    </source>
</evidence>
<keyword evidence="2" id="KW-0472">Membrane</keyword>
<feature type="transmembrane region" description="Helical" evidence="2">
    <location>
        <begin position="14"/>
        <end position="32"/>
    </location>
</feature>
<keyword evidence="2" id="KW-0812">Transmembrane</keyword>
<evidence type="ECO:0000313" key="5">
    <source>
        <dbReference type="Proteomes" id="UP000198520"/>
    </source>
</evidence>
<dbReference type="AlphaFoldDB" id="A0A1I2FCI1"/>
<reference evidence="5" key="1">
    <citation type="submission" date="2016-10" db="EMBL/GenBank/DDBJ databases">
        <authorList>
            <person name="Varghese N."/>
            <person name="Submissions S."/>
        </authorList>
    </citation>
    <scope>NUCLEOTIDE SEQUENCE [LARGE SCALE GENOMIC DNA]</scope>
    <source>
        <strain evidence="5">DSM 19083</strain>
    </source>
</reference>
<gene>
    <name evidence="4" type="ORF">SAMN04488035_1214</name>
</gene>
<dbReference type="RefSeq" id="WP_093376166.1">
    <property type="nucleotide sequence ID" value="NZ_BNAN01000002.1"/>
</dbReference>
<dbReference type="InterPro" id="IPR002881">
    <property type="entry name" value="DUF58"/>
</dbReference>
<keyword evidence="5" id="KW-1185">Reference proteome</keyword>
<accession>A0A1I2FCI1</accession>
<name>A0A1I2FCI1_9MICO</name>
<evidence type="ECO:0000313" key="4">
    <source>
        <dbReference type="EMBL" id="SFF02250.1"/>
    </source>
</evidence>
<proteinExistence type="predicted"/>
<dbReference type="PANTHER" id="PTHR33608">
    <property type="entry name" value="BLL2464 PROTEIN"/>
    <property type="match status" value="1"/>
</dbReference>
<keyword evidence="2" id="KW-1133">Transmembrane helix</keyword>
<dbReference type="EMBL" id="FONZ01000002">
    <property type="protein sequence ID" value="SFF02250.1"/>
    <property type="molecule type" value="Genomic_DNA"/>
</dbReference>
<feature type="region of interest" description="Disordered" evidence="1">
    <location>
        <begin position="173"/>
        <end position="192"/>
    </location>
</feature>